<dbReference type="SFLD" id="SFLDG01129">
    <property type="entry name" value="C1.5:_HAD__Beta-PGM__Phosphata"/>
    <property type="match status" value="1"/>
</dbReference>
<evidence type="ECO:0000256" key="1">
    <source>
        <dbReference type="ARBA" id="ARBA00022801"/>
    </source>
</evidence>
<dbReference type="Pfam" id="PF00702">
    <property type="entry name" value="Hydrolase"/>
    <property type="match status" value="1"/>
</dbReference>
<dbReference type="EMBL" id="FSQT01000001">
    <property type="protein sequence ID" value="SIM81283.1"/>
    <property type="molecule type" value="Genomic_DNA"/>
</dbReference>
<organism evidence="2 3">
    <name type="scientific">Micromonospora cremea</name>
    <dbReference type="NCBI Taxonomy" id="709881"/>
    <lineage>
        <taxon>Bacteria</taxon>
        <taxon>Bacillati</taxon>
        <taxon>Actinomycetota</taxon>
        <taxon>Actinomycetes</taxon>
        <taxon>Micromonosporales</taxon>
        <taxon>Micromonosporaceae</taxon>
        <taxon>Micromonospora</taxon>
    </lineage>
</organism>
<dbReference type="NCBIfam" id="TIGR01509">
    <property type="entry name" value="HAD-SF-IA-v3"/>
    <property type="match status" value="1"/>
</dbReference>
<dbReference type="Proteomes" id="UP000185124">
    <property type="component" value="Unassembled WGS sequence"/>
</dbReference>
<keyword evidence="3" id="KW-1185">Reference proteome</keyword>
<dbReference type="GO" id="GO:0016787">
    <property type="term" value="F:hydrolase activity"/>
    <property type="evidence" value="ECO:0007669"/>
    <property type="project" value="UniProtKB-KW"/>
</dbReference>
<dbReference type="RefSeq" id="WP_074311055.1">
    <property type="nucleotide sequence ID" value="NZ_FSQT01000001.1"/>
</dbReference>
<evidence type="ECO:0000313" key="3">
    <source>
        <dbReference type="Proteomes" id="UP000185124"/>
    </source>
</evidence>
<dbReference type="InterPro" id="IPR023214">
    <property type="entry name" value="HAD_sf"/>
</dbReference>
<dbReference type="InterPro" id="IPR051540">
    <property type="entry name" value="S-2-haloacid_dehalogenase"/>
</dbReference>
<protein>
    <submittedName>
        <fullName evidence="2">2-haloacid dehalogenase</fullName>
    </submittedName>
</protein>
<gene>
    <name evidence="2" type="ORF">SAMN04489832_2235</name>
</gene>
<dbReference type="PRINTS" id="PR00413">
    <property type="entry name" value="HADHALOGNASE"/>
</dbReference>
<dbReference type="SFLD" id="SFLDS00003">
    <property type="entry name" value="Haloacid_Dehalogenase"/>
    <property type="match status" value="1"/>
</dbReference>
<dbReference type="SUPFAM" id="SSF56784">
    <property type="entry name" value="HAD-like"/>
    <property type="match status" value="1"/>
</dbReference>
<sequence>MLKGLLLDFYGTVVEDDDAMMAEIADQVAARASVPVSGRDVVTAWGAEFEAVASGPRFRSLRDSAMSSLASVMAEVGCVGDPAHLCAAQFRYWRSPPLRPGTREFLSRVTVPICLVSDVDGDDLEAAVAHHGLAFTAVVTSEAARAYKPDRAMFRRALAALELEAHEVLHVGDSLTADVGGAHAAGIRSVWVNHRGQTAPRDVPVAYEIADLSELAEILR</sequence>
<dbReference type="InterPro" id="IPR036412">
    <property type="entry name" value="HAD-like_sf"/>
</dbReference>
<dbReference type="InterPro" id="IPR006439">
    <property type="entry name" value="HAD-SF_hydro_IA"/>
</dbReference>
<dbReference type="AlphaFoldDB" id="A0A1N5W7R4"/>
<name>A0A1N5W7R4_9ACTN</name>
<proteinExistence type="predicted"/>
<dbReference type="NCBIfam" id="TIGR01549">
    <property type="entry name" value="HAD-SF-IA-v1"/>
    <property type="match status" value="1"/>
</dbReference>
<dbReference type="STRING" id="709881.SAMN04489832_2235"/>
<dbReference type="PANTHER" id="PTHR43316">
    <property type="entry name" value="HYDROLASE, HALOACID DELAHOGENASE-RELATED"/>
    <property type="match status" value="1"/>
</dbReference>
<reference evidence="3" key="1">
    <citation type="submission" date="2016-12" db="EMBL/GenBank/DDBJ databases">
        <authorList>
            <person name="Varghese N."/>
            <person name="Submissions S."/>
        </authorList>
    </citation>
    <scope>NUCLEOTIDE SEQUENCE [LARGE SCALE GENOMIC DNA]</scope>
    <source>
        <strain evidence="3">DSM 45599</strain>
    </source>
</reference>
<keyword evidence="1" id="KW-0378">Hydrolase</keyword>
<evidence type="ECO:0000313" key="2">
    <source>
        <dbReference type="EMBL" id="SIM81283.1"/>
    </source>
</evidence>
<dbReference type="OrthoDB" id="3774052at2"/>
<dbReference type="Gene3D" id="1.10.150.750">
    <property type="match status" value="1"/>
</dbReference>
<dbReference type="Gene3D" id="3.40.50.1000">
    <property type="entry name" value="HAD superfamily/HAD-like"/>
    <property type="match status" value="1"/>
</dbReference>
<accession>A0A1N5W7R4</accession>